<evidence type="ECO:0000259" key="6">
    <source>
        <dbReference type="Pfam" id="PF03962"/>
    </source>
</evidence>
<keyword evidence="4 5" id="KW-0539">Nucleus</keyword>
<dbReference type="AlphaFoldDB" id="A0A427YV14"/>
<dbReference type="EMBL" id="RSCD01000002">
    <property type="protein sequence ID" value="RSH94845.1"/>
    <property type="molecule type" value="Genomic_DNA"/>
</dbReference>
<dbReference type="PIRSF" id="PIRSF026991">
    <property type="entry name" value="Mnd1"/>
    <property type="match status" value="1"/>
</dbReference>
<reference evidence="7 8" key="1">
    <citation type="submission" date="2018-11" db="EMBL/GenBank/DDBJ databases">
        <title>Genome sequence of Saitozyma podzolica DSM 27192.</title>
        <authorList>
            <person name="Aliyu H."/>
            <person name="Gorte O."/>
            <person name="Ochsenreither K."/>
        </authorList>
    </citation>
    <scope>NUCLEOTIDE SEQUENCE [LARGE SCALE GENOMIC DNA]</scope>
    <source>
        <strain evidence="7 8">DSM 27192</strain>
    </source>
</reference>
<comment type="similarity">
    <text evidence="2 5">Belongs to the MND1 family.</text>
</comment>
<dbReference type="OrthoDB" id="273345at2759"/>
<dbReference type="InterPro" id="IPR040453">
    <property type="entry name" value="Mnd1_HTH"/>
</dbReference>
<name>A0A427YV14_9TREE</name>
<evidence type="ECO:0000256" key="5">
    <source>
        <dbReference type="PIRNR" id="PIRNR026991"/>
    </source>
</evidence>
<accession>A0A427YV14</accession>
<dbReference type="InterPro" id="IPR005647">
    <property type="entry name" value="Mnd1"/>
</dbReference>
<keyword evidence="3" id="KW-0175">Coiled coil</keyword>
<feature type="domain" description="Mnd1 HTH" evidence="6">
    <location>
        <begin position="15"/>
        <end position="74"/>
    </location>
</feature>
<dbReference type="Pfam" id="PF03962">
    <property type="entry name" value="Mnd1"/>
    <property type="match status" value="1"/>
</dbReference>
<dbReference type="GO" id="GO:0007131">
    <property type="term" value="P:reciprocal meiotic recombination"/>
    <property type="evidence" value="ECO:0007669"/>
    <property type="project" value="InterPro"/>
</dbReference>
<sequence>MAPRGLSAAEKKVKMLEIFHETAEFFTLKELEKVAPKNKGIISQSVKDVLQELMDDGLVCFDKIGTSNYFWSFPSAAGAIKEAAVDKARKELDTLSTKITETSAALGDAAKGREETNDRRKLLASLSEEQSTSDSLRSELAAFTAADPAMYDRKRLAGGVCKDAAYRWTDNTIILLQFACSLGADETELRQHLNIGEEWEDLK</sequence>
<comment type="subcellular location">
    <subcellularLocation>
        <location evidence="1 5">Nucleus</location>
    </subcellularLocation>
</comment>
<comment type="function">
    <text evidence="5">Required for proper homologous chromosome pairing and efficient cross-over and intragenic recombination during meiosis.</text>
</comment>
<gene>
    <name evidence="7" type="ORF">EHS25_004651</name>
</gene>
<evidence type="ECO:0000256" key="1">
    <source>
        <dbReference type="ARBA" id="ARBA00004123"/>
    </source>
</evidence>
<evidence type="ECO:0000256" key="2">
    <source>
        <dbReference type="ARBA" id="ARBA00005981"/>
    </source>
</evidence>
<evidence type="ECO:0000256" key="4">
    <source>
        <dbReference type="ARBA" id="ARBA00023242"/>
    </source>
</evidence>
<dbReference type="GO" id="GO:0003690">
    <property type="term" value="F:double-stranded DNA binding"/>
    <property type="evidence" value="ECO:0007669"/>
    <property type="project" value="InterPro"/>
</dbReference>
<dbReference type="STRING" id="1890683.A0A427YV14"/>
<dbReference type="Proteomes" id="UP000279259">
    <property type="component" value="Unassembled WGS sequence"/>
</dbReference>
<keyword evidence="8" id="KW-1185">Reference proteome</keyword>
<dbReference type="GO" id="GO:0005634">
    <property type="term" value="C:nucleus"/>
    <property type="evidence" value="ECO:0007669"/>
    <property type="project" value="UniProtKB-SubCell"/>
</dbReference>
<protein>
    <recommendedName>
        <fullName evidence="5">Meiotic nuclear division protein 1</fullName>
    </recommendedName>
</protein>
<evidence type="ECO:0000313" key="8">
    <source>
        <dbReference type="Proteomes" id="UP000279259"/>
    </source>
</evidence>
<evidence type="ECO:0000313" key="7">
    <source>
        <dbReference type="EMBL" id="RSH94845.1"/>
    </source>
</evidence>
<proteinExistence type="inferred from homology"/>
<organism evidence="7 8">
    <name type="scientific">Saitozyma podzolica</name>
    <dbReference type="NCBI Taxonomy" id="1890683"/>
    <lineage>
        <taxon>Eukaryota</taxon>
        <taxon>Fungi</taxon>
        <taxon>Dikarya</taxon>
        <taxon>Basidiomycota</taxon>
        <taxon>Agaricomycotina</taxon>
        <taxon>Tremellomycetes</taxon>
        <taxon>Tremellales</taxon>
        <taxon>Trimorphomycetaceae</taxon>
        <taxon>Saitozyma</taxon>
    </lineage>
</organism>
<evidence type="ECO:0000256" key="3">
    <source>
        <dbReference type="ARBA" id="ARBA00023054"/>
    </source>
</evidence>
<comment type="caution">
    <text evidence="7">The sequence shown here is derived from an EMBL/GenBank/DDBJ whole genome shotgun (WGS) entry which is preliminary data.</text>
</comment>